<reference evidence="1" key="1">
    <citation type="journal article" date="2014" name="Int. J. Syst. Evol. Microbiol.">
        <title>Complete genome of a new Firmicutes species belonging to the dominant human colonic microbiota ('Ruminococcus bicirculans') reveals two chromosomes and a selective capacity to utilize plant glucans.</title>
        <authorList>
            <consortium name="NISC Comparative Sequencing Program"/>
            <person name="Wegmann U."/>
            <person name="Louis P."/>
            <person name="Goesmann A."/>
            <person name="Henrissat B."/>
            <person name="Duncan S.H."/>
            <person name="Flint H.J."/>
        </authorList>
    </citation>
    <scope>NUCLEOTIDE SEQUENCE</scope>
    <source>
        <strain evidence="1">NBRC 110608</strain>
    </source>
</reference>
<proteinExistence type="predicted"/>
<sequence>MPAVLERDHCVVSWKPADTLFERACGAASVAAAVPAAATVSEAAAIAGSATRALCSGDTGSARCRPWYLRDKTHTNFLILGESDR</sequence>
<accession>A0ABN6YSZ2</accession>
<name>A0ABN6YSZ2_9MICO</name>
<gene>
    <name evidence="1" type="ORF">GCM10025872_27620</name>
</gene>
<reference evidence="1" key="2">
    <citation type="submission" date="2023-02" db="EMBL/GenBank/DDBJ databases">
        <authorList>
            <person name="Sun Q."/>
            <person name="Mori K."/>
        </authorList>
    </citation>
    <scope>NUCLEOTIDE SEQUENCE</scope>
    <source>
        <strain evidence="1">NBRC 110608</strain>
    </source>
</reference>
<dbReference type="EMBL" id="AP027735">
    <property type="protein sequence ID" value="BDZ59105.1"/>
    <property type="molecule type" value="Genomic_DNA"/>
</dbReference>
<organism evidence="1">
    <name type="scientific">Barrientosiimonas endolithica</name>
    <dbReference type="NCBI Taxonomy" id="1535208"/>
    <lineage>
        <taxon>Bacteria</taxon>
        <taxon>Bacillati</taxon>
        <taxon>Actinomycetota</taxon>
        <taxon>Actinomycetes</taxon>
        <taxon>Micrococcales</taxon>
        <taxon>Dermacoccaceae</taxon>
        <taxon>Barrientosiimonas</taxon>
    </lineage>
</organism>
<protein>
    <submittedName>
        <fullName evidence="1">Uncharacterized protein</fullName>
    </submittedName>
</protein>
<evidence type="ECO:0000313" key="1">
    <source>
        <dbReference type="EMBL" id="BDZ59105.1"/>
    </source>
</evidence>